<accession>A0A4C1ZGM6</accession>
<evidence type="ECO:0000313" key="2">
    <source>
        <dbReference type="Proteomes" id="UP000299102"/>
    </source>
</evidence>
<organism evidence="1 2">
    <name type="scientific">Eumeta variegata</name>
    <name type="common">Bagworm moth</name>
    <name type="synonym">Eumeta japonica</name>
    <dbReference type="NCBI Taxonomy" id="151549"/>
    <lineage>
        <taxon>Eukaryota</taxon>
        <taxon>Metazoa</taxon>
        <taxon>Ecdysozoa</taxon>
        <taxon>Arthropoda</taxon>
        <taxon>Hexapoda</taxon>
        <taxon>Insecta</taxon>
        <taxon>Pterygota</taxon>
        <taxon>Neoptera</taxon>
        <taxon>Endopterygota</taxon>
        <taxon>Lepidoptera</taxon>
        <taxon>Glossata</taxon>
        <taxon>Ditrysia</taxon>
        <taxon>Tineoidea</taxon>
        <taxon>Psychidae</taxon>
        <taxon>Oiketicinae</taxon>
        <taxon>Eumeta</taxon>
    </lineage>
</organism>
<comment type="caution">
    <text evidence="1">The sequence shown here is derived from an EMBL/GenBank/DDBJ whole genome shotgun (WGS) entry which is preliminary data.</text>
</comment>
<sequence>MKKIIKASKRRKAEEAIWCDRVSSEIVKGDKVIDKNYMSPEKEVLPDKIGRFFRYKPKSIPIRPLSEKRPSARKKGSAAAGPIFRIITAFIGPWAARRSVNETDPSRPGKNLRGAFIKLIMLMGRFKSRGQFAWISRVSDVPGSVRGFG</sequence>
<dbReference type="AlphaFoldDB" id="A0A4C1ZGM6"/>
<reference evidence="1 2" key="1">
    <citation type="journal article" date="2019" name="Commun. Biol.">
        <title>The bagworm genome reveals a unique fibroin gene that provides high tensile strength.</title>
        <authorList>
            <person name="Kono N."/>
            <person name="Nakamura H."/>
            <person name="Ohtoshi R."/>
            <person name="Tomita M."/>
            <person name="Numata K."/>
            <person name="Arakawa K."/>
        </authorList>
    </citation>
    <scope>NUCLEOTIDE SEQUENCE [LARGE SCALE GENOMIC DNA]</scope>
</reference>
<gene>
    <name evidence="1" type="ORF">EVAR_62791_1</name>
</gene>
<keyword evidence="2" id="KW-1185">Reference proteome</keyword>
<evidence type="ECO:0000313" key="1">
    <source>
        <dbReference type="EMBL" id="GBP86948.1"/>
    </source>
</evidence>
<proteinExistence type="predicted"/>
<protein>
    <submittedName>
        <fullName evidence="1">Uncharacterized protein</fullName>
    </submittedName>
</protein>
<dbReference type="Proteomes" id="UP000299102">
    <property type="component" value="Unassembled WGS sequence"/>
</dbReference>
<dbReference type="EMBL" id="BGZK01001826">
    <property type="protein sequence ID" value="GBP86948.1"/>
    <property type="molecule type" value="Genomic_DNA"/>
</dbReference>
<name>A0A4C1ZGM6_EUMVA</name>